<accession>A0A645JW98</accession>
<keyword evidence="1" id="KW-0175">Coiled coil</keyword>
<comment type="caution">
    <text evidence="2">The sequence shown here is derived from an EMBL/GenBank/DDBJ whole genome shotgun (WGS) entry which is preliminary data.</text>
</comment>
<feature type="coiled-coil region" evidence="1">
    <location>
        <begin position="49"/>
        <end position="83"/>
    </location>
</feature>
<proteinExistence type="predicted"/>
<evidence type="ECO:0000256" key="1">
    <source>
        <dbReference type="SAM" id="Coils"/>
    </source>
</evidence>
<dbReference type="EMBL" id="VSSQ01144130">
    <property type="protein sequence ID" value="MPN63944.1"/>
    <property type="molecule type" value="Genomic_DNA"/>
</dbReference>
<protein>
    <submittedName>
        <fullName evidence="2">Uncharacterized protein</fullName>
    </submittedName>
</protein>
<organism evidence="2">
    <name type="scientific">bioreactor metagenome</name>
    <dbReference type="NCBI Taxonomy" id="1076179"/>
    <lineage>
        <taxon>unclassified sequences</taxon>
        <taxon>metagenomes</taxon>
        <taxon>ecological metagenomes</taxon>
    </lineage>
</organism>
<sequence length="96" mass="10738">MINGNLYLQKLNSDGTWSQANLSDPSSPISNVRDTDGIADAQADYDLEKDKLEEQDSILDIQMKNLETERSALDTELESVQAIIKKNIENSFKSFA</sequence>
<evidence type="ECO:0000313" key="2">
    <source>
        <dbReference type="EMBL" id="MPN63944.1"/>
    </source>
</evidence>
<dbReference type="AlphaFoldDB" id="A0A645JW98"/>
<reference evidence="2" key="1">
    <citation type="submission" date="2019-08" db="EMBL/GenBank/DDBJ databases">
        <authorList>
            <person name="Kucharzyk K."/>
            <person name="Murdoch R.W."/>
            <person name="Higgins S."/>
            <person name="Loffler F."/>
        </authorList>
    </citation>
    <scope>NUCLEOTIDE SEQUENCE</scope>
</reference>
<gene>
    <name evidence="2" type="ORF">SDC9_211713</name>
</gene>
<name>A0A645JW98_9ZZZZ</name>